<dbReference type="Proteomes" id="UP000054097">
    <property type="component" value="Unassembled WGS sequence"/>
</dbReference>
<evidence type="ECO:0000313" key="8">
    <source>
        <dbReference type="Proteomes" id="UP000054097"/>
    </source>
</evidence>
<evidence type="ECO:0000256" key="3">
    <source>
        <dbReference type="ARBA" id="ARBA00022737"/>
    </source>
</evidence>
<gene>
    <name evidence="7" type="ORF">M408DRAFT_17046</name>
</gene>
<feature type="region of interest" description="Disordered" evidence="6">
    <location>
        <begin position="363"/>
        <end position="382"/>
    </location>
</feature>
<reference evidence="8" key="2">
    <citation type="submission" date="2015-01" db="EMBL/GenBank/DDBJ databases">
        <title>Evolutionary Origins and Diversification of the Mycorrhizal Mutualists.</title>
        <authorList>
            <consortium name="DOE Joint Genome Institute"/>
            <consortium name="Mycorrhizal Genomics Consortium"/>
            <person name="Kohler A."/>
            <person name="Kuo A."/>
            <person name="Nagy L.G."/>
            <person name="Floudas D."/>
            <person name="Copeland A."/>
            <person name="Barry K.W."/>
            <person name="Cichocki N."/>
            <person name="Veneault-Fourrey C."/>
            <person name="LaButti K."/>
            <person name="Lindquist E.A."/>
            <person name="Lipzen A."/>
            <person name="Lundell T."/>
            <person name="Morin E."/>
            <person name="Murat C."/>
            <person name="Riley R."/>
            <person name="Ohm R."/>
            <person name="Sun H."/>
            <person name="Tunlid A."/>
            <person name="Henrissat B."/>
            <person name="Grigoriev I.V."/>
            <person name="Hibbett D.S."/>
            <person name="Martin F."/>
        </authorList>
    </citation>
    <scope>NUCLEOTIDE SEQUENCE [LARGE SCALE GENOMIC DNA]</scope>
    <source>
        <strain evidence="8">MAFF 305830</strain>
    </source>
</reference>
<dbReference type="Pfam" id="PF00400">
    <property type="entry name" value="WD40"/>
    <property type="match status" value="4"/>
</dbReference>
<comment type="subcellular location">
    <subcellularLocation>
        <location evidence="1">Nucleus</location>
    </subcellularLocation>
</comment>
<dbReference type="PANTHER" id="PTHR44040">
    <property type="entry name" value="RETINOBLASTOMA-BINDING PROTEIN 5"/>
    <property type="match status" value="1"/>
</dbReference>
<dbReference type="PROSITE" id="PS50294">
    <property type="entry name" value="WD_REPEATS_REGION"/>
    <property type="match status" value="1"/>
</dbReference>
<dbReference type="STRING" id="933852.A0A0C3B3B8"/>
<feature type="repeat" description="WD" evidence="5">
    <location>
        <begin position="61"/>
        <end position="102"/>
    </location>
</feature>
<protein>
    <submittedName>
        <fullName evidence="7">Uncharacterized protein</fullName>
    </submittedName>
</protein>
<dbReference type="OrthoDB" id="196858at2759"/>
<evidence type="ECO:0000256" key="2">
    <source>
        <dbReference type="ARBA" id="ARBA00022574"/>
    </source>
</evidence>
<reference evidence="7 8" key="1">
    <citation type="submission" date="2014-04" db="EMBL/GenBank/DDBJ databases">
        <authorList>
            <consortium name="DOE Joint Genome Institute"/>
            <person name="Kuo A."/>
            <person name="Zuccaro A."/>
            <person name="Kohler A."/>
            <person name="Nagy L.G."/>
            <person name="Floudas D."/>
            <person name="Copeland A."/>
            <person name="Barry K.W."/>
            <person name="Cichocki N."/>
            <person name="Veneault-Fourrey C."/>
            <person name="LaButti K."/>
            <person name="Lindquist E.A."/>
            <person name="Lipzen A."/>
            <person name="Lundell T."/>
            <person name="Morin E."/>
            <person name="Murat C."/>
            <person name="Sun H."/>
            <person name="Tunlid A."/>
            <person name="Henrissat B."/>
            <person name="Grigoriev I.V."/>
            <person name="Hibbett D.S."/>
            <person name="Martin F."/>
            <person name="Nordberg H.P."/>
            <person name="Cantor M.N."/>
            <person name="Hua S.X."/>
        </authorList>
    </citation>
    <scope>NUCLEOTIDE SEQUENCE [LARGE SCALE GENOMIC DNA]</scope>
    <source>
        <strain evidence="7 8">MAFF 305830</strain>
    </source>
</reference>
<feature type="repeat" description="WD" evidence="5">
    <location>
        <begin position="31"/>
        <end position="60"/>
    </location>
</feature>
<evidence type="ECO:0000256" key="6">
    <source>
        <dbReference type="SAM" id="MobiDB-lite"/>
    </source>
</evidence>
<sequence length="444" mass="49178">MNVSLLNPFETQNLPSTVRATLDSGAVIARFDRTGRFVAAGLRDGSVFLWDLATQAVVRNLEGHVRAITGLSWSRNSRFLLSASRDWNVVVWDLATKSEPPQRYCTIRFDAAVVGAFFHPLNSNIVLAILATGEAFVVDRRPGQVSKSDLRLPIAEEGVSHRVNVQSAAFSSNGSLIFLGSSDGAIVIFNCRTKLLVNRVKINGAGAIRNITSDPCGRYLATNSADRNIRIFSVPNLLGATVNSESVEPIARMMDTIARTRWSTLMFSGDGDHIFAGSDSAGSHEIFVWDVAARGQYLKTMENGKEPLVDLDWHPYLSDWLSVSQHGNIYLWGNVPKMKWSAFAAEFEEIDENVEYVEKETEFDQEDKEAAARRTREAEEADVDIGTAEDVVGPERGGRIMLGRTAAEESSYTHDEDRSWAELDSELDVAPWSFPILIDELEDE</sequence>
<dbReference type="SMART" id="SM00320">
    <property type="entry name" value="WD40"/>
    <property type="match status" value="6"/>
</dbReference>
<keyword evidence="8" id="KW-1185">Reference proteome</keyword>
<keyword evidence="2 5" id="KW-0853">WD repeat</keyword>
<dbReference type="Gene3D" id="2.130.10.10">
    <property type="entry name" value="YVTN repeat-like/Quinoprotein amine dehydrogenase"/>
    <property type="match status" value="1"/>
</dbReference>
<organism evidence="7 8">
    <name type="scientific">Serendipita vermifera MAFF 305830</name>
    <dbReference type="NCBI Taxonomy" id="933852"/>
    <lineage>
        <taxon>Eukaryota</taxon>
        <taxon>Fungi</taxon>
        <taxon>Dikarya</taxon>
        <taxon>Basidiomycota</taxon>
        <taxon>Agaricomycotina</taxon>
        <taxon>Agaricomycetes</taxon>
        <taxon>Sebacinales</taxon>
        <taxon>Serendipitaceae</taxon>
        <taxon>Serendipita</taxon>
    </lineage>
</organism>
<keyword evidence="3" id="KW-0677">Repeat</keyword>
<dbReference type="HOGENOM" id="CLU_032142_2_1_1"/>
<evidence type="ECO:0000256" key="1">
    <source>
        <dbReference type="ARBA" id="ARBA00004123"/>
    </source>
</evidence>
<dbReference type="PROSITE" id="PS50082">
    <property type="entry name" value="WD_REPEATS_2"/>
    <property type="match status" value="2"/>
</dbReference>
<dbReference type="PANTHER" id="PTHR44040:SF1">
    <property type="entry name" value="RETINOBLASTOMA-BINDING PROTEIN 5"/>
    <property type="match status" value="1"/>
</dbReference>
<evidence type="ECO:0000256" key="4">
    <source>
        <dbReference type="ARBA" id="ARBA00023242"/>
    </source>
</evidence>
<dbReference type="PROSITE" id="PS00678">
    <property type="entry name" value="WD_REPEATS_1"/>
    <property type="match status" value="1"/>
</dbReference>
<dbReference type="SUPFAM" id="SSF50978">
    <property type="entry name" value="WD40 repeat-like"/>
    <property type="match status" value="1"/>
</dbReference>
<dbReference type="InterPro" id="IPR015943">
    <property type="entry name" value="WD40/YVTN_repeat-like_dom_sf"/>
</dbReference>
<dbReference type="EMBL" id="KN824309">
    <property type="protein sequence ID" value="KIM26006.1"/>
    <property type="molecule type" value="Genomic_DNA"/>
</dbReference>
<feature type="compositionally biased region" description="Basic and acidic residues" evidence="6">
    <location>
        <begin position="363"/>
        <end position="378"/>
    </location>
</feature>
<dbReference type="InterPro" id="IPR001680">
    <property type="entry name" value="WD40_rpt"/>
</dbReference>
<accession>A0A0C3B3B8</accession>
<name>A0A0C3B3B8_SERVB</name>
<dbReference type="InterPro" id="IPR036322">
    <property type="entry name" value="WD40_repeat_dom_sf"/>
</dbReference>
<dbReference type="InterPro" id="IPR019775">
    <property type="entry name" value="WD40_repeat_CS"/>
</dbReference>
<evidence type="ECO:0000256" key="5">
    <source>
        <dbReference type="PROSITE-ProRule" id="PRU00221"/>
    </source>
</evidence>
<keyword evidence="4" id="KW-0539">Nucleus</keyword>
<evidence type="ECO:0000313" key="7">
    <source>
        <dbReference type="EMBL" id="KIM26006.1"/>
    </source>
</evidence>
<dbReference type="InterPro" id="IPR037850">
    <property type="entry name" value="RBBP5/Swd1"/>
</dbReference>
<proteinExistence type="predicted"/>
<dbReference type="AlphaFoldDB" id="A0A0C3B3B8"/>
<dbReference type="GO" id="GO:0048188">
    <property type="term" value="C:Set1C/COMPASS complex"/>
    <property type="evidence" value="ECO:0007669"/>
    <property type="project" value="InterPro"/>
</dbReference>